<evidence type="ECO:0000256" key="1">
    <source>
        <dbReference type="SAM" id="MobiDB-lite"/>
    </source>
</evidence>
<dbReference type="InterPro" id="IPR018247">
    <property type="entry name" value="EF_Hand_1_Ca_BS"/>
</dbReference>
<keyword evidence="3" id="KW-1185">Reference proteome</keyword>
<feature type="region of interest" description="Disordered" evidence="1">
    <location>
        <begin position="1175"/>
        <end position="1199"/>
    </location>
</feature>
<name>A0ABQ9Y0X9_9EUKA</name>
<organism evidence="2 3">
    <name type="scientific">Blattamonas nauphoetae</name>
    <dbReference type="NCBI Taxonomy" id="2049346"/>
    <lineage>
        <taxon>Eukaryota</taxon>
        <taxon>Metamonada</taxon>
        <taxon>Preaxostyla</taxon>
        <taxon>Oxymonadida</taxon>
        <taxon>Blattamonas</taxon>
    </lineage>
</organism>
<feature type="compositionally biased region" description="Basic and acidic residues" evidence="1">
    <location>
        <begin position="804"/>
        <end position="814"/>
    </location>
</feature>
<proteinExistence type="predicted"/>
<feature type="region of interest" description="Disordered" evidence="1">
    <location>
        <begin position="800"/>
        <end position="877"/>
    </location>
</feature>
<evidence type="ECO:0000313" key="3">
    <source>
        <dbReference type="Proteomes" id="UP001281761"/>
    </source>
</evidence>
<reference evidence="2 3" key="1">
    <citation type="journal article" date="2022" name="bioRxiv">
        <title>Genomics of Preaxostyla Flagellates Illuminates Evolutionary Transitions and the Path Towards Mitochondrial Loss.</title>
        <authorList>
            <person name="Novak L.V.F."/>
            <person name="Treitli S.C."/>
            <person name="Pyrih J."/>
            <person name="Halakuc P."/>
            <person name="Pipaliya S.V."/>
            <person name="Vacek V."/>
            <person name="Brzon O."/>
            <person name="Soukal P."/>
            <person name="Eme L."/>
            <person name="Dacks J.B."/>
            <person name="Karnkowska A."/>
            <person name="Elias M."/>
            <person name="Hampl V."/>
        </authorList>
    </citation>
    <scope>NUCLEOTIDE SEQUENCE [LARGE SCALE GENOMIC DNA]</scope>
    <source>
        <strain evidence="2">NAU3</strain>
        <tissue evidence="2">Gut</tissue>
    </source>
</reference>
<dbReference type="PROSITE" id="PS00018">
    <property type="entry name" value="EF_HAND_1"/>
    <property type="match status" value="1"/>
</dbReference>
<feature type="compositionally biased region" description="Polar residues" evidence="1">
    <location>
        <begin position="315"/>
        <end position="324"/>
    </location>
</feature>
<feature type="region of interest" description="Disordered" evidence="1">
    <location>
        <begin position="363"/>
        <end position="382"/>
    </location>
</feature>
<feature type="compositionally biased region" description="Basic and acidic residues" evidence="1">
    <location>
        <begin position="859"/>
        <end position="876"/>
    </location>
</feature>
<dbReference type="Proteomes" id="UP001281761">
    <property type="component" value="Unassembled WGS sequence"/>
</dbReference>
<accession>A0ABQ9Y0X9</accession>
<dbReference type="EMBL" id="JARBJD010000047">
    <property type="protein sequence ID" value="KAK2957349.1"/>
    <property type="molecule type" value="Genomic_DNA"/>
</dbReference>
<feature type="region of interest" description="Disordered" evidence="1">
    <location>
        <begin position="395"/>
        <end position="426"/>
    </location>
</feature>
<feature type="compositionally biased region" description="Polar residues" evidence="1">
    <location>
        <begin position="410"/>
        <end position="421"/>
    </location>
</feature>
<evidence type="ECO:0008006" key="4">
    <source>
        <dbReference type="Google" id="ProtNLM"/>
    </source>
</evidence>
<feature type="region of interest" description="Disordered" evidence="1">
    <location>
        <begin position="300"/>
        <end position="357"/>
    </location>
</feature>
<evidence type="ECO:0000313" key="2">
    <source>
        <dbReference type="EMBL" id="KAK2957349.1"/>
    </source>
</evidence>
<comment type="caution">
    <text evidence="2">The sequence shown here is derived from an EMBL/GenBank/DDBJ whole genome shotgun (WGS) entry which is preliminary data.</text>
</comment>
<sequence>MEEDRSSPEAVDALTQQDSIQDMVFVLFETTEETTPPIQIFLPFDRHVPVYVAKQLFQLQFAAQYSFEHAQSIEWHTVLVHDLNSDQRVTLSEIVESMSLEDLRQTQNTPDGRDYSLLLVIMPFSLTVLEDPRFQHSHPVTDFVEVKPDHRLKKPFSTIMRNVLVAIDSSIGPLSQSEFPNYNKRPGKIMPQDISRFMMKTVGSYKSQENLELHLKDILFRPSWFSLLSHILFNSQQIVRICRENDVKSMVHIVTGSSGIGKSALRFPAITLALSLGAEEVCTAKAGEYPLRFVRKRSKKSQQSTSISTHAPRLTPNSIPSAATFQGGVKRNTPSEENGSSQKVKTENPNPFFIPHPIPFSPPHSNPFFTPHPIPFSPPHSKQLSRQFSLVLKSRTTQSKGNHSLDSEASRQLSADTSTPPAKQLTMHVTHVNKPPRDIPITPTIHKYDVFVYDARVESSSDQEKKYGKDLFPKEKKFKLGEVEVPSIHHFPHFLRLFVDRNNKIQNPLEDKTWHIVDDLVLAPGKLNPSQHYVLLTSPNRSRWELLLEDGVQPPPLVLYVSPRYTLFEEINMLNAIPCPIKTTPRYQREKLAQLKEVVEILGFTPRNLQNFTTQYTVLDKLFNEPSKANVSGDAFGDKIAHKLIVLDSPQADPHNFTMAYASPKAKEILAQKWTEYVRSKYNAFMEVPDTPVSHTDLADPMLPMLFQRLTHSSIRLGAQFSKIKYLDGTIVEADANMLLSFPPTPTRSAVDSSGICNAHHAFLPDMAEFRCLDRNIFNEGLWNQFFVCCMIDEHFGSEPVEPMDEKSVSKMKEPTTPLEGMEVDSDESASSSEAPVAGEPEPPIPLEQPHKSGYTLRPRKEVSYTDKSKSRPSKRERTKHITLHYYTFHLVPLGQCNADFDSILLFFRVIPSPDTDQPPKIDSLSVHFLKSSIGCGEEIDEVGANAMMAWLVLLMDLYELRADQIFPHFVFVVSESVFPIFSAKTRNITSFIPEDNIVIAALTSQTGNLRDLTIETVDELLLDTGKRLPPNNDAMCVRCGFCGEVIGDNFNDHVCVESYDGWSNLDFHKQLLDPLKASNRFVQMPEWWEKLDRSEKDLVTRADPPFLYKRKTLAERLSNRRLPCSDQDSDANMVGLPMKYPWPNATIPNTKQAGNYFTPLPMNVTMVPPLDAFSEQDEKQKQDPRQTSPAGENGMTVKDIRETLLNDSFGDSEKEKSNSMTITVSSRQPLPPPCHLYRTPFYTQPLRTYPTLTELLKIKPFSAGGPMTDEEMEIAKLLSNESPRRGKLSHTNASTTRMANLMEIWMAGFMIVLDKRGDTYFGTQGTYMPHTNLKCEEPSSVLIDSDECLGQMMLPFEHVGELRERIRRLSSVLFPFSILRPHPRPATPRPQPMMEQCLLVIQQELELFWQMLSLPNMTEPDFDSSFGFSFALLEWILRKMESFIQYVCTLMKNGRKVVNPLLSKLAVVKARLSDVGKDRVSAFDVNILNTINHINVLNEVRYQYELEIWKDNHPKINDEILEQQVIEKEKELKELDTFVFRHLYEKNETEFIKNRNTIAWYNQECLRKAWSLYHFFGSLVMTLPVGAGTQYTLKGLIPYQPMENQEWKDRKNEDVMKAMQYVSSIVGYLEYTRYQILKDKSESHDQYEEEEQQYFKILKDLWEYFSLSFRETFLPDIESYQETSQVSKVVIPPHLQVAQRKTFGLVSTVSISPHQQVALKNPFRSQSTGLSPSLHQDAQQNTFRSQSIVFNPPTWRVRPNCFSTSNLPKKKYKTSHN</sequence>
<feature type="compositionally biased region" description="Pro residues" evidence="1">
    <location>
        <begin position="363"/>
        <end position="378"/>
    </location>
</feature>
<gene>
    <name evidence="2" type="ORF">BLNAU_7727</name>
</gene>
<feature type="compositionally biased region" description="Low complexity" evidence="1">
    <location>
        <begin position="829"/>
        <end position="840"/>
    </location>
</feature>
<protein>
    <recommendedName>
        <fullName evidence="4">EF-hand domain-containing protein</fullName>
    </recommendedName>
</protein>